<keyword evidence="2" id="KW-0812">Transmembrane</keyword>
<organism evidence="3 4">
    <name type="scientific">Arcanobacterium phocisimile</name>
    <dbReference type="NCBI Taxonomy" id="1302235"/>
    <lineage>
        <taxon>Bacteria</taxon>
        <taxon>Bacillati</taxon>
        <taxon>Actinomycetota</taxon>
        <taxon>Actinomycetes</taxon>
        <taxon>Actinomycetales</taxon>
        <taxon>Actinomycetaceae</taxon>
        <taxon>Arcanobacterium</taxon>
    </lineage>
</organism>
<dbReference type="InterPro" id="IPR005754">
    <property type="entry name" value="Sortase"/>
</dbReference>
<keyword evidence="1" id="KW-0378">Hydrolase</keyword>
<feature type="transmembrane region" description="Helical" evidence="2">
    <location>
        <begin position="268"/>
        <end position="287"/>
    </location>
</feature>
<dbReference type="CDD" id="cd05827">
    <property type="entry name" value="Sortase_C"/>
    <property type="match status" value="1"/>
</dbReference>
<feature type="transmembrane region" description="Helical" evidence="2">
    <location>
        <begin position="12"/>
        <end position="35"/>
    </location>
</feature>
<dbReference type="NCBIfam" id="NF033745">
    <property type="entry name" value="class_C_sortase"/>
    <property type="match status" value="1"/>
</dbReference>
<proteinExistence type="predicted"/>
<evidence type="ECO:0000313" key="3">
    <source>
        <dbReference type="EMBL" id="QRV02269.1"/>
    </source>
</evidence>
<keyword evidence="2" id="KW-0472">Membrane</keyword>
<keyword evidence="2" id="KW-1133">Transmembrane helix</keyword>
<dbReference type="NCBIfam" id="TIGR01076">
    <property type="entry name" value="sortase_fam"/>
    <property type="match status" value="1"/>
</dbReference>
<reference evidence="3 4" key="1">
    <citation type="submission" date="2021-02" db="EMBL/GenBank/DDBJ databases">
        <title>Complete Genome Sequence of Arcanobacterium phocisimile strain DSM 26142T from a harbour seal.</title>
        <authorList>
            <person name="Borowiak M."/>
            <person name="Alssahen M."/>
            <person name="Malorny B."/>
            <person name="Laemmler C."/>
            <person name="Siebert U."/>
            <person name="Ploetz M."/>
            <person name="Abdulmawjood A."/>
        </authorList>
    </citation>
    <scope>NUCLEOTIDE SEQUENCE [LARGE SCALE GENOMIC DNA]</scope>
    <source>
        <strain evidence="3 4">DSM 26142</strain>
    </source>
</reference>
<sequence length="306" mass="34031">MKKKHVTSRRRPWKFPVTAIFSSILILAGVATFMYPHVASWFSQFEQSRVIGLELVSVGDDSEQEERIHEEIQRAQEYNESLASGAIYQANANIASGRGELKPGALNYNDLLNSTGSGYMGRLFYGSLDIDLPIYHGTETKTLEIGIGHLEGTSLPVGGKGTRSVLTAHRGLPEATLFNELDKAKEGDIFTITIFDKVYAYQVQELKVIAPEDTQEIEADPERDLVTLVTCTPLGINTHRILVTAQRIYPTPEGAEEAAKSEPRLPHFPWWIIILTVTVLGVAVYIWRDGYRAAEIVAANKIKETE</sequence>
<evidence type="ECO:0000313" key="4">
    <source>
        <dbReference type="Proteomes" id="UP000602653"/>
    </source>
</evidence>
<dbReference type="Pfam" id="PF04203">
    <property type="entry name" value="Sortase"/>
    <property type="match status" value="1"/>
</dbReference>
<dbReference type="RefSeq" id="WP_204424618.1">
    <property type="nucleotide sequence ID" value="NZ_CP070228.1"/>
</dbReference>
<dbReference type="Gene3D" id="2.40.260.10">
    <property type="entry name" value="Sortase"/>
    <property type="match status" value="1"/>
</dbReference>
<dbReference type="SUPFAM" id="SSF63817">
    <property type="entry name" value="Sortase"/>
    <property type="match status" value="1"/>
</dbReference>
<evidence type="ECO:0000256" key="2">
    <source>
        <dbReference type="SAM" id="Phobius"/>
    </source>
</evidence>
<accession>A0ABX7IGM3</accession>
<dbReference type="EMBL" id="CP070228">
    <property type="protein sequence ID" value="QRV02269.1"/>
    <property type="molecule type" value="Genomic_DNA"/>
</dbReference>
<name>A0ABX7IGM3_9ACTO</name>
<dbReference type="InterPro" id="IPR042002">
    <property type="entry name" value="Sortase_C"/>
</dbReference>
<evidence type="ECO:0000256" key="1">
    <source>
        <dbReference type="ARBA" id="ARBA00022801"/>
    </source>
</evidence>
<dbReference type="Proteomes" id="UP000602653">
    <property type="component" value="Chromosome"/>
</dbReference>
<keyword evidence="4" id="KW-1185">Reference proteome</keyword>
<dbReference type="InterPro" id="IPR023365">
    <property type="entry name" value="Sortase_dom-sf"/>
</dbReference>
<gene>
    <name evidence="3" type="ORF">JTE88_00460</name>
</gene>
<protein>
    <submittedName>
        <fullName evidence="3">Class C sortase</fullName>
    </submittedName>
</protein>